<dbReference type="Proteomes" id="UP001552299">
    <property type="component" value="Unassembled WGS sequence"/>
</dbReference>
<accession>A0ABD0UQF3</accession>
<dbReference type="InterPro" id="IPR018467">
    <property type="entry name" value="CCT_CS"/>
</dbReference>
<evidence type="ECO:0000313" key="1">
    <source>
        <dbReference type="EMBL" id="KAL0912566.1"/>
    </source>
</evidence>
<organism evidence="1 2">
    <name type="scientific">Dendrobium thyrsiflorum</name>
    <name type="common">Pinecone-like raceme dendrobium</name>
    <name type="synonym">Orchid</name>
    <dbReference type="NCBI Taxonomy" id="117978"/>
    <lineage>
        <taxon>Eukaryota</taxon>
        <taxon>Viridiplantae</taxon>
        <taxon>Streptophyta</taxon>
        <taxon>Embryophyta</taxon>
        <taxon>Tracheophyta</taxon>
        <taxon>Spermatophyta</taxon>
        <taxon>Magnoliopsida</taxon>
        <taxon>Liliopsida</taxon>
        <taxon>Asparagales</taxon>
        <taxon>Orchidaceae</taxon>
        <taxon>Epidendroideae</taxon>
        <taxon>Malaxideae</taxon>
        <taxon>Dendrobiinae</taxon>
        <taxon>Dendrobium</taxon>
    </lineage>
</organism>
<sequence length="201" mass="22402">MLTTVQGRPVDCRACPPSTARSDFRAQAQAIVLMAAAPATYAAWPALMKPPLPRRSSSVAAHPLRTRLLTNPKSIHRLPGVRERYWRSLSGQRLIRELPKAQAHSLPLARSRSLKRFLEARRARLKSKAPHNSGRKFNGVKVNLDAKPELNLLGVKVNLDEKPELNLLGVKATLDAKPELNLLREKVNMDAKPELNLINLL</sequence>
<keyword evidence="2" id="KW-1185">Reference proteome</keyword>
<reference evidence="1 2" key="1">
    <citation type="journal article" date="2024" name="Plant Biotechnol. J.">
        <title>Dendrobium thyrsiflorum genome and its molecular insights into genes involved in important horticultural traits.</title>
        <authorList>
            <person name="Chen B."/>
            <person name="Wang J.Y."/>
            <person name="Zheng P.J."/>
            <person name="Li K.L."/>
            <person name="Liang Y.M."/>
            <person name="Chen X.F."/>
            <person name="Zhang C."/>
            <person name="Zhao X."/>
            <person name="He X."/>
            <person name="Zhang G.Q."/>
            <person name="Liu Z.J."/>
            <person name="Xu Q."/>
        </authorList>
    </citation>
    <scope>NUCLEOTIDE SEQUENCE [LARGE SCALE GENOMIC DNA]</scope>
    <source>
        <strain evidence="1">GZMU011</strain>
    </source>
</reference>
<dbReference type="Pfam" id="PF09425">
    <property type="entry name" value="Jas_motif"/>
    <property type="match status" value="1"/>
</dbReference>
<evidence type="ECO:0000313" key="2">
    <source>
        <dbReference type="Proteomes" id="UP001552299"/>
    </source>
</evidence>
<comment type="caution">
    <text evidence="1">The sequence shown here is derived from an EMBL/GenBank/DDBJ whole genome shotgun (WGS) entry which is preliminary data.</text>
</comment>
<protein>
    <submittedName>
        <fullName evidence="1">Uncharacterized protein</fullName>
    </submittedName>
</protein>
<dbReference type="EMBL" id="JANQDX010000014">
    <property type="protein sequence ID" value="KAL0912566.1"/>
    <property type="molecule type" value="Genomic_DNA"/>
</dbReference>
<name>A0ABD0UQF3_DENTH</name>
<gene>
    <name evidence="1" type="ORF">M5K25_018548</name>
</gene>
<proteinExistence type="predicted"/>
<dbReference type="AlphaFoldDB" id="A0ABD0UQF3"/>